<gene>
    <name evidence="1" type="ORF">E8E12_004224</name>
</gene>
<dbReference type="Proteomes" id="UP000758155">
    <property type="component" value="Unassembled WGS sequence"/>
</dbReference>
<keyword evidence="2" id="KW-1185">Reference proteome</keyword>
<comment type="caution">
    <text evidence="1">The sequence shown here is derived from an EMBL/GenBank/DDBJ whole genome shotgun (WGS) entry which is preliminary data.</text>
</comment>
<evidence type="ECO:0000313" key="1">
    <source>
        <dbReference type="EMBL" id="KAF3034152.1"/>
    </source>
</evidence>
<organism evidence="1 2">
    <name type="scientific">Didymella heteroderae</name>
    <dbReference type="NCBI Taxonomy" id="1769908"/>
    <lineage>
        <taxon>Eukaryota</taxon>
        <taxon>Fungi</taxon>
        <taxon>Dikarya</taxon>
        <taxon>Ascomycota</taxon>
        <taxon>Pezizomycotina</taxon>
        <taxon>Dothideomycetes</taxon>
        <taxon>Pleosporomycetidae</taxon>
        <taxon>Pleosporales</taxon>
        <taxon>Pleosporineae</taxon>
        <taxon>Didymellaceae</taxon>
        <taxon>Didymella</taxon>
    </lineage>
</organism>
<evidence type="ECO:0000313" key="2">
    <source>
        <dbReference type="Proteomes" id="UP000758155"/>
    </source>
</evidence>
<dbReference type="OrthoDB" id="3732426at2759"/>
<sequence>MGEERAIYLNSIIDRLVNLSTEERTTALTHLYNLRTAAVEDLSDVGDELHHWDIVLGSSTPPDNVKALVRDLTHLADDELAVIGAQVSERSHVAQEQVLQNADDMERARLQAQLAASAKQARESYVAARQGLDMKHKAKLAEKMKDVRDAIEHGMNTGQDVTTLEEIFDRIEQEFWDQYPRSSSDVRIKTEEQ</sequence>
<protein>
    <submittedName>
        <fullName evidence="1">Uncharacterized protein</fullName>
    </submittedName>
</protein>
<proteinExistence type="predicted"/>
<dbReference type="AlphaFoldDB" id="A0A9P5BXB7"/>
<accession>A0A9P5BXB7</accession>
<dbReference type="EMBL" id="SWKV01000071">
    <property type="protein sequence ID" value="KAF3034152.1"/>
    <property type="molecule type" value="Genomic_DNA"/>
</dbReference>
<name>A0A9P5BXB7_9PLEO</name>
<reference evidence="1" key="1">
    <citation type="submission" date="2019-04" db="EMBL/GenBank/DDBJ databases">
        <title>Sequencing of skin fungus with MAO and IRED activity.</title>
        <authorList>
            <person name="Marsaioli A.J."/>
            <person name="Bonatto J.M.C."/>
            <person name="Reis Junior O."/>
        </authorList>
    </citation>
    <scope>NUCLEOTIDE SEQUENCE</scope>
    <source>
        <strain evidence="1">28M1</strain>
    </source>
</reference>